<feature type="compositionally biased region" description="Polar residues" evidence="1">
    <location>
        <begin position="1"/>
        <end position="11"/>
    </location>
</feature>
<feature type="region of interest" description="Disordered" evidence="1">
    <location>
        <begin position="1"/>
        <end position="22"/>
    </location>
</feature>
<feature type="domain" description="SPW repeat-containing integral membrane" evidence="2">
    <location>
        <begin position="74"/>
        <end position="160"/>
    </location>
</feature>
<dbReference type="EMBL" id="MN731367">
    <property type="protein sequence ID" value="QLH55564.1"/>
    <property type="molecule type" value="Genomic_DNA"/>
</dbReference>
<proteinExistence type="predicted"/>
<name>A0A7D5SVU0_9BACT</name>
<reference evidence="3" key="1">
    <citation type="journal article" date="2020" name="ACS Chem. Biol.">
        <title>Biosynthesis of cittilins, unusual ribosomally synthesized and post-translationally modified peptides from Myxococcus xanthus.</title>
        <authorList>
            <person name="Hug J.J."/>
            <person name="Dastbaz J."/>
            <person name="Adam S."/>
            <person name="Revermann O."/>
            <person name="Koehnke J."/>
            <person name="Krug D."/>
            <person name="Muller R."/>
        </authorList>
    </citation>
    <scope>NUCLEOTIDE SEQUENCE</scope>
    <source>
        <strain evidence="3">ST200611</strain>
    </source>
</reference>
<accession>A0A7D5SVU0</accession>
<protein>
    <recommendedName>
        <fullName evidence="2">SPW repeat-containing integral membrane domain-containing protein</fullName>
    </recommendedName>
</protein>
<organism evidence="3">
    <name type="scientific">Myxococcus virescens</name>
    <dbReference type="NCBI Taxonomy" id="83456"/>
    <lineage>
        <taxon>Bacteria</taxon>
        <taxon>Pseudomonadati</taxon>
        <taxon>Myxococcota</taxon>
        <taxon>Myxococcia</taxon>
        <taxon>Myxococcales</taxon>
        <taxon>Cystobacterineae</taxon>
        <taxon>Myxococcaceae</taxon>
        <taxon>Myxococcus</taxon>
    </lineage>
</organism>
<dbReference type="Pfam" id="PF03779">
    <property type="entry name" value="SPW"/>
    <property type="match status" value="1"/>
</dbReference>
<sequence length="185" mass="19298">MAEPQTPSLSSPRLVPPTAPPEGRLRREVRRAMDRSAAAGIISRPLLGRLPLRRWVPQDLHSLMDYKGGVASVAAGVLSRDAAARSAGIALGATILGVSLLTDYRLSLTKLIPIEAHEIADHAFGVASILAPFVLGYAKRSPLAAAIHVAVGVTTLLASLVTDYRCQTGMHLGGELATDPGAIGA</sequence>
<dbReference type="InterPro" id="IPR005530">
    <property type="entry name" value="SPW"/>
</dbReference>
<evidence type="ECO:0000256" key="1">
    <source>
        <dbReference type="SAM" id="MobiDB-lite"/>
    </source>
</evidence>
<evidence type="ECO:0000313" key="3">
    <source>
        <dbReference type="EMBL" id="QLH55564.1"/>
    </source>
</evidence>
<dbReference type="AlphaFoldDB" id="A0A7D5SVU0"/>
<evidence type="ECO:0000259" key="2">
    <source>
        <dbReference type="Pfam" id="PF03779"/>
    </source>
</evidence>